<dbReference type="EMBL" id="QFQP01000016">
    <property type="protein sequence ID" value="PZR10818.1"/>
    <property type="molecule type" value="Genomic_DNA"/>
</dbReference>
<protein>
    <submittedName>
        <fullName evidence="2">Uncharacterized protein</fullName>
    </submittedName>
</protein>
<dbReference type="AlphaFoldDB" id="A0A2W5UP79"/>
<accession>A0A2W5UP79</accession>
<gene>
    <name evidence="2" type="ORF">DI536_19275</name>
</gene>
<organism evidence="2 3">
    <name type="scientific">Archangium gephyra</name>
    <dbReference type="NCBI Taxonomy" id="48"/>
    <lineage>
        <taxon>Bacteria</taxon>
        <taxon>Pseudomonadati</taxon>
        <taxon>Myxococcota</taxon>
        <taxon>Myxococcia</taxon>
        <taxon>Myxococcales</taxon>
        <taxon>Cystobacterineae</taxon>
        <taxon>Archangiaceae</taxon>
        <taxon>Archangium</taxon>
    </lineage>
</organism>
<evidence type="ECO:0000313" key="3">
    <source>
        <dbReference type="Proteomes" id="UP000249061"/>
    </source>
</evidence>
<reference evidence="2 3" key="1">
    <citation type="submission" date="2017-08" db="EMBL/GenBank/DDBJ databases">
        <title>Infants hospitalized years apart are colonized by the same room-sourced microbial strains.</title>
        <authorList>
            <person name="Brooks B."/>
            <person name="Olm M.R."/>
            <person name="Firek B.A."/>
            <person name="Baker R."/>
            <person name="Thomas B.C."/>
            <person name="Morowitz M.J."/>
            <person name="Banfield J.F."/>
        </authorList>
    </citation>
    <scope>NUCLEOTIDE SEQUENCE [LARGE SCALE GENOMIC DNA]</scope>
    <source>
        <strain evidence="2">S2_003_000_R2_14</strain>
    </source>
</reference>
<proteinExistence type="predicted"/>
<evidence type="ECO:0000313" key="2">
    <source>
        <dbReference type="EMBL" id="PZR10818.1"/>
    </source>
</evidence>
<sequence length="349" mass="35680">MPPDAGCVGFSCPQGGGVGGVGGGAGNTGGGTGNTGGGTGNTGGGTGNTGGGTGNTGGGTGNTGGGTGFGGWDGGTTISAVRGARFCQERVRLENVVVVGIDNIFTGGQGDTDTQFWVADQANVGNGIYVDKTFFDEPGNYTPVLGDVLNIDGYVTSESRFTNRIGRRVVFRSNSTCNRDGGLIDNANITVVSQGAMFSPVMVANGFGNADGGFGRPNPENAGGLVHIPGPLVLSDPRPEAMHRVSALGAADTRYFGFEVEGGVIVNNYKTFTNCDYRVMAEDGGTVTFNNGLIGIWDTYTHASCEDGGTSCPRDDDRRNEGIVPGTTNFYTYVLYPLDCAQIPAVVTP</sequence>
<feature type="region of interest" description="Disordered" evidence="1">
    <location>
        <begin position="33"/>
        <end position="62"/>
    </location>
</feature>
<dbReference type="Proteomes" id="UP000249061">
    <property type="component" value="Unassembled WGS sequence"/>
</dbReference>
<evidence type="ECO:0000256" key="1">
    <source>
        <dbReference type="SAM" id="MobiDB-lite"/>
    </source>
</evidence>
<comment type="caution">
    <text evidence="2">The sequence shown here is derived from an EMBL/GenBank/DDBJ whole genome shotgun (WGS) entry which is preliminary data.</text>
</comment>
<name>A0A2W5UP79_9BACT</name>